<dbReference type="Pfam" id="PF13483">
    <property type="entry name" value="Lactamase_B_3"/>
    <property type="match status" value="1"/>
</dbReference>
<organism evidence="2 3">
    <name type="scientific">Gracilimonas sediminicola</name>
    <dbReference type="NCBI Taxonomy" id="2952158"/>
    <lineage>
        <taxon>Bacteria</taxon>
        <taxon>Pseudomonadati</taxon>
        <taxon>Balneolota</taxon>
        <taxon>Balneolia</taxon>
        <taxon>Balneolales</taxon>
        <taxon>Balneolaceae</taxon>
        <taxon>Gracilimonas</taxon>
    </lineage>
</organism>
<dbReference type="PANTHER" id="PTHR43546:SF3">
    <property type="entry name" value="UPF0173 METAL-DEPENDENT HYDROLASE MJ1163"/>
    <property type="match status" value="1"/>
</dbReference>
<dbReference type="InterPro" id="IPR050114">
    <property type="entry name" value="UPF0173_UPF0282_UlaG_hydrolase"/>
</dbReference>
<reference evidence="2" key="1">
    <citation type="submission" date="2022-06" db="EMBL/GenBank/DDBJ databases">
        <title>Gracilimonas sp. CAU 1638 isolated from sea sediment.</title>
        <authorList>
            <person name="Kim W."/>
        </authorList>
    </citation>
    <scope>NUCLEOTIDE SEQUENCE</scope>
    <source>
        <strain evidence="2">CAU 1638</strain>
    </source>
</reference>
<dbReference type="SUPFAM" id="SSF56281">
    <property type="entry name" value="Metallo-hydrolase/oxidoreductase"/>
    <property type="match status" value="1"/>
</dbReference>
<sequence>MLRTVLTSILLGLFIFSTAFAQLNSTPDRIETDEGELVIHPILHGTVIFEWNGQTVYMDPWGQAGLYENKPAPDVILITHPHGDHLSPETLASLDTENTTFYVPQAVADQMPEEYLDQTTVIANGETMEYEGITIRAVPMYNLPEEGARHAKGWGNGYVLTMGGKDVYVSGDTEGIPEMRNLEGIDIAFVCMNLPYTMDINQASDAVLDFEPAIVYPYHHRGQDIQEFKKLVDAGNKDIEVRLKNWYPR</sequence>
<evidence type="ECO:0000256" key="1">
    <source>
        <dbReference type="SAM" id="SignalP"/>
    </source>
</evidence>
<keyword evidence="3" id="KW-1185">Reference proteome</keyword>
<dbReference type="RefSeq" id="WP_255132632.1">
    <property type="nucleotide sequence ID" value="NZ_JANDBC010000001.1"/>
</dbReference>
<feature type="chain" id="PRO_5040773883" evidence="1">
    <location>
        <begin position="22"/>
        <end position="249"/>
    </location>
</feature>
<dbReference type="Proteomes" id="UP001139125">
    <property type="component" value="Unassembled WGS sequence"/>
</dbReference>
<accession>A0A9X2RBR3</accession>
<dbReference type="InterPro" id="IPR036866">
    <property type="entry name" value="RibonucZ/Hydroxyglut_hydro"/>
</dbReference>
<dbReference type="Gene3D" id="3.60.15.10">
    <property type="entry name" value="Ribonuclease Z/Hydroxyacylglutathione hydrolase-like"/>
    <property type="match status" value="1"/>
</dbReference>
<name>A0A9X2RBR3_9BACT</name>
<feature type="signal peptide" evidence="1">
    <location>
        <begin position="1"/>
        <end position="21"/>
    </location>
</feature>
<dbReference type="EMBL" id="JANDBC010000001">
    <property type="protein sequence ID" value="MCP9290500.1"/>
    <property type="molecule type" value="Genomic_DNA"/>
</dbReference>
<dbReference type="PANTHER" id="PTHR43546">
    <property type="entry name" value="UPF0173 METAL-DEPENDENT HYDROLASE MJ1163-RELATED"/>
    <property type="match status" value="1"/>
</dbReference>
<proteinExistence type="predicted"/>
<protein>
    <submittedName>
        <fullName evidence="2">MBL fold metallo-hydrolase</fullName>
    </submittedName>
</protein>
<keyword evidence="1" id="KW-0732">Signal</keyword>
<evidence type="ECO:0000313" key="2">
    <source>
        <dbReference type="EMBL" id="MCP9290500.1"/>
    </source>
</evidence>
<evidence type="ECO:0000313" key="3">
    <source>
        <dbReference type="Proteomes" id="UP001139125"/>
    </source>
</evidence>
<comment type="caution">
    <text evidence="2">The sequence shown here is derived from an EMBL/GenBank/DDBJ whole genome shotgun (WGS) entry which is preliminary data.</text>
</comment>
<dbReference type="AlphaFoldDB" id="A0A9X2RBR3"/>
<gene>
    <name evidence="2" type="ORF">NM125_02760</name>
</gene>